<dbReference type="InterPro" id="IPR031566">
    <property type="entry name" value="CitMHS_2"/>
</dbReference>
<feature type="transmembrane region" description="Helical" evidence="1">
    <location>
        <begin position="98"/>
        <end position="125"/>
    </location>
</feature>
<dbReference type="EMBL" id="JAIOIU010000102">
    <property type="protein sequence ID" value="MBZ0160185.1"/>
    <property type="molecule type" value="Genomic_DNA"/>
</dbReference>
<feature type="transmembrane region" description="Helical" evidence="1">
    <location>
        <begin position="7"/>
        <end position="27"/>
    </location>
</feature>
<organism evidence="2 3">
    <name type="scientific">Candidatus Methylomirabilis tolerans</name>
    <dbReference type="NCBI Taxonomy" id="3123416"/>
    <lineage>
        <taxon>Bacteria</taxon>
        <taxon>Candidatus Methylomirabilota</taxon>
        <taxon>Candidatus Methylomirabilia</taxon>
        <taxon>Candidatus Methylomirabilales</taxon>
        <taxon>Candidatus Methylomirabilaceae</taxon>
        <taxon>Candidatus Methylomirabilis</taxon>
    </lineage>
</organism>
<feature type="transmembrane region" description="Helical" evidence="1">
    <location>
        <begin position="287"/>
        <end position="311"/>
    </location>
</feature>
<proteinExistence type="predicted"/>
<accession>A0AAJ1EJP3</accession>
<reference evidence="2 3" key="1">
    <citation type="journal article" date="2021" name="bioRxiv">
        <title>Unraveling nitrogen, sulfur and carbon metabolic pathways and microbial community transcriptional responses to substrate deprivation and toxicity stresses in a bioreactor mimicking anoxic brackish coastal sediment conditions.</title>
        <authorList>
            <person name="Martins P.D."/>
            <person name="Echeveste M.J."/>
            <person name="Arshad A."/>
            <person name="Kurth J."/>
            <person name="Ouboter H."/>
            <person name="Jetten M.S.M."/>
            <person name="Welte C.U."/>
        </authorList>
    </citation>
    <scope>NUCLEOTIDE SEQUENCE [LARGE SCALE GENOMIC DNA]</scope>
    <source>
        <strain evidence="2">MAG_38</strain>
    </source>
</reference>
<evidence type="ECO:0000313" key="3">
    <source>
        <dbReference type="Proteomes" id="UP001197609"/>
    </source>
</evidence>
<keyword evidence="1" id="KW-1133">Transmembrane helix</keyword>
<dbReference type="AlphaFoldDB" id="A0AAJ1EJP3"/>
<feature type="transmembrane region" description="Helical" evidence="1">
    <location>
        <begin position="422"/>
        <end position="439"/>
    </location>
</feature>
<evidence type="ECO:0000313" key="2">
    <source>
        <dbReference type="EMBL" id="MBZ0160185.1"/>
    </source>
</evidence>
<comment type="caution">
    <text evidence="2">The sequence shown here is derived from an EMBL/GenBank/DDBJ whole genome shotgun (WGS) entry which is preliminary data.</text>
</comment>
<name>A0AAJ1EJP3_9BACT</name>
<feature type="transmembrane region" description="Helical" evidence="1">
    <location>
        <begin position="39"/>
        <end position="55"/>
    </location>
</feature>
<feature type="transmembrane region" description="Helical" evidence="1">
    <location>
        <begin position="176"/>
        <end position="194"/>
    </location>
</feature>
<feature type="transmembrane region" description="Helical" evidence="1">
    <location>
        <begin position="326"/>
        <end position="346"/>
    </location>
</feature>
<sequence length="441" mass="48319">MGHQLGLVWVVPFALLLLSIAVLPLLIPHWWESNRNKGIISAVFGLPVSFYIFGLDGSRLIETAIEYAAFITLLAALFIISGGIYLRGSLPGTPFTNTVVLAIGAIFSNFIGTTGASMLLIRPILRANERRQHQVHIVIFFIFTVSNIGGMLTPLGDPPLFLGFLRGVPFEWTIRLLPHWLLMITLLLIIFYVWDRRWFAAERAIHQGAATKEYEVQEKLSVEGKINFLLLLGVLTVAFVVGRFGDQIGLQSEYARRGGQVMGMGILAGLSLVMTRRDTRAANGFTLYPIVEVAVIFAGIFATMIPALAILEARAGELGLTNPWQFFWVTGFLSSFLDNAPTYLTFVSMASGLMGTDATRLGQLLQAITGGMHGETLLTAISVGAVSMGANTYIGNGPNFMVKAIAEEAGIKMPSFFGYMKYTISILLPLFLLVTLVFFRP</sequence>
<keyword evidence="1" id="KW-0472">Membrane</keyword>
<feature type="transmembrane region" description="Helical" evidence="1">
    <location>
        <begin position="67"/>
        <end position="86"/>
    </location>
</feature>
<dbReference type="Pfam" id="PF16980">
    <property type="entry name" value="CitMHS_2"/>
    <property type="match status" value="1"/>
</dbReference>
<protein>
    <submittedName>
        <fullName evidence="2">Sodium:proton antiporter</fullName>
    </submittedName>
</protein>
<feature type="transmembrane region" description="Helical" evidence="1">
    <location>
        <begin position="257"/>
        <end position="275"/>
    </location>
</feature>
<feature type="transmembrane region" description="Helical" evidence="1">
    <location>
        <begin position="226"/>
        <end position="245"/>
    </location>
</feature>
<feature type="transmembrane region" description="Helical" evidence="1">
    <location>
        <begin position="137"/>
        <end position="156"/>
    </location>
</feature>
<gene>
    <name evidence="2" type="ORF">K8G79_08635</name>
</gene>
<keyword evidence="1" id="KW-0812">Transmembrane</keyword>
<evidence type="ECO:0000256" key="1">
    <source>
        <dbReference type="SAM" id="Phobius"/>
    </source>
</evidence>
<dbReference type="Proteomes" id="UP001197609">
    <property type="component" value="Unassembled WGS sequence"/>
</dbReference>